<dbReference type="AlphaFoldDB" id="A0A7J8WNH3"/>
<organism evidence="1 2">
    <name type="scientific">Gossypium aridum</name>
    <name type="common">American cotton</name>
    <name type="synonym">Erioxylum aridum</name>
    <dbReference type="NCBI Taxonomy" id="34290"/>
    <lineage>
        <taxon>Eukaryota</taxon>
        <taxon>Viridiplantae</taxon>
        <taxon>Streptophyta</taxon>
        <taxon>Embryophyta</taxon>
        <taxon>Tracheophyta</taxon>
        <taxon>Spermatophyta</taxon>
        <taxon>Magnoliopsida</taxon>
        <taxon>eudicotyledons</taxon>
        <taxon>Gunneridae</taxon>
        <taxon>Pentapetalae</taxon>
        <taxon>rosids</taxon>
        <taxon>malvids</taxon>
        <taxon>Malvales</taxon>
        <taxon>Malvaceae</taxon>
        <taxon>Malvoideae</taxon>
        <taxon>Gossypium</taxon>
    </lineage>
</organism>
<gene>
    <name evidence="1" type="ORF">Goari_017887</name>
</gene>
<keyword evidence="2" id="KW-1185">Reference proteome</keyword>
<reference evidence="1 2" key="1">
    <citation type="journal article" date="2019" name="Genome Biol. Evol.">
        <title>Insights into the evolution of the New World diploid cottons (Gossypium, subgenus Houzingenia) based on genome sequencing.</title>
        <authorList>
            <person name="Grover C.E."/>
            <person name="Arick M.A. 2nd"/>
            <person name="Thrash A."/>
            <person name="Conover J.L."/>
            <person name="Sanders W.S."/>
            <person name="Peterson D.G."/>
            <person name="Frelichowski J.E."/>
            <person name="Scheffler J.A."/>
            <person name="Scheffler B.E."/>
            <person name="Wendel J.F."/>
        </authorList>
    </citation>
    <scope>NUCLEOTIDE SEQUENCE [LARGE SCALE GENOMIC DNA]</scope>
    <source>
        <strain evidence="1">185</strain>
        <tissue evidence="1">Leaf</tissue>
    </source>
</reference>
<feature type="non-terminal residue" evidence="1">
    <location>
        <position position="1"/>
    </location>
</feature>
<name>A0A7J8WNH3_GOSAI</name>
<comment type="caution">
    <text evidence="1">The sequence shown here is derived from an EMBL/GenBank/DDBJ whole genome shotgun (WGS) entry which is preliminary data.</text>
</comment>
<sequence>SPGGVSDEKGPYNPALTIPSLNASGLNIHDRFLHLILTWILRPISEHVIIRSIGYWWIGCFQNNGCLNLALIMFNDITNVIGKDISARECPKTNHEM</sequence>
<protein>
    <submittedName>
        <fullName evidence="1">Uncharacterized protein</fullName>
    </submittedName>
</protein>
<feature type="non-terminal residue" evidence="1">
    <location>
        <position position="97"/>
    </location>
</feature>
<accession>A0A7J8WNH3</accession>
<dbReference type="Proteomes" id="UP000593577">
    <property type="component" value="Unassembled WGS sequence"/>
</dbReference>
<evidence type="ECO:0000313" key="1">
    <source>
        <dbReference type="EMBL" id="MBA0676410.1"/>
    </source>
</evidence>
<dbReference type="EMBL" id="JABFAA010000002">
    <property type="protein sequence ID" value="MBA0676410.1"/>
    <property type="molecule type" value="Genomic_DNA"/>
</dbReference>
<proteinExistence type="predicted"/>
<evidence type="ECO:0000313" key="2">
    <source>
        <dbReference type="Proteomes" id="UP000593577"/>
    </source>
</evidence>